<proteinExistence type="predicted"/>
<name>A0AAJ6QTZ4_9ACAR</name>
<keyword evidence="2" id="KW-1185">Reference proteome</keyword>
<feature type="region of interest" description="Disordered" evidence="1">
    <location>
        <begin position="1"/>
        <end position="100"/>
    </location>
</feature>
<evidence type="ECO:0000256" key="1">
    <source>
        <dbReference type="SAM" id="MobiDB-lite"/>
    </source>
</evidence>
<dbReference type="GeneID" id="100900687"/>
<accession>A0AAJ6QTZ4</accession>
<dbReference type="AlphaFoldDB" id="A0AAJ6QTZ4"/>
<dbReference type="RefSeq" id="XP_003743794.1">
    <property type="nucleotide sequence ID" value="XM_003743746.2"/>
</dbReference>
<organism evidence="2 3">
    <name type="scientific">Galendromus occidentalis</name>
    <name type="common">western predatory mite</name>
    <dbReference type="NCBI Taxonomy" id="34638"/>
    <lineage>
        <taxon>Eukaryota</taxon>
        <taxon>Metazoa</taxon>
        <taxon>Ecdysozoa</taxon>
        <taxon>Arthropoda</taxon>
        <taxon>Chelicerata</taxon>
        <taxon>Arachnida</taxon>
        <taxon>Acari</taxon>
        <taxon>Parasitiformes</taxon>
        <taxon>Mesostigmata</taxon>
        <taxon>Gamasina</taxon>
        <taxon>Phytoseioidea</taxon>
        <taxon>Phytoseiidae</taxon>
        <taxon>Typhlodrominae</taxon>
        <taxon>Galendromus</taxon>
    </lineage>
</organism>
<gene>
    <name evidence="3" type="primary">LOC100900687</name>
</gene>
<dbReference type="KEGG" id="goe:100900687"/>
<reference evidence="3" key="1">
    <citation type="submission" date="2025-08" db="UniProtKB">
        <authorList>
            <consortium name="RefSeq"/>
        </authorList>
    </citation>
    <scope>IDENTIFICATION</scope>
</reference>
<sequence>MTVETATQILEDLSLKDKTDSAPVKSEPQSPKFAKRRRPWAPRTIPREQPSVKEHSRKRPQRRRNDSEMSSRPHRRSPRHRHVSEVSSVTESSKDASPMKTLKDTVTEKYDKKGRTLLDSYLKNRWELVSFEGKTKFLQQCKAYEVVPMPYRLTNYNIKNTKVICRILDKFSLQLMFADLNYCRKRCEQIKKLLAERTELMKAMFDESLMTEISAAVEESSQRRSKQLQDRHDESFKHLEQEYNLSSEDIEAAMERLKLFEQIDKERLERRLQRQQEKEQKGEEKPEKPAEAEPEPEETKKE</sequence>
<evidence type="ECO:0000313" key="3">
    <source>
        <dbReference type="RefSeq" id="XP_003743794.1"/>
    </source>
</evidence>
<dbReference type="Proteomes" id="UP000694867">
    <property type="component" value="Unplaced"/>
</dbReference>
<feature type="compositionally biased region" description="Basic residues" evidence="1">
    <location>
        <begin position="72"/>
        <end position="82"/>
    </location>
</feature>
<feature type="region of interest" description="Disordered" evidence="1">
    <location>
        <begin position="270"/>
        <end position="302"/>
    </location>
</feature>
<protein>
    <submittedName>
        <fullName evidence="3">Uncharacterized protein LOC100900687</fullName>
    </submittedName>
</protein>
<evidence type="ECO:0000313" key="2">
    <source>
        <dbReference type="Proteomes" id="UP000694867"/>
    </source>
</evidence>